<accession>A0A164MXS9</accession>
<proteinExistence type="predicted"/>
<dbReference type="OrthoDB" id="7694209at2759"/>
<reference evidence="1 2" key="1">
    <citation type="submission" date="2016-03" db="EMBL/GenBank/DDBJ databases">
        <title>EvidentialGene: Evidence-directed Construction of Genes on Genomes.</title>
        <authorList>
            <person name="Gilbert D.G."/>
            <person name="Choi J.-H."/>
            <person name="Mockaitis K."/>
            <person name="Colbourne J."/>
            <person name="Pfrender M."/>
        </authorList>
    </citation>
    <scope>NUCLEOTIDE SEQUENCE [LARGE SCALE GENOMIC DNA]</scope>
    <source>
        <strain evidence="1 2">Xinb3</strain>
        <tissue evidence="1">Complete organism</tissue>
    </source>
</reference>
<dbReference type="InterPro" id="IPR052579">
    <property type="entry name" value="Zinc_finger_SWIM"/>
</dbReference>
<comment type="caution">
    <text evidence="1">The sequence shown here is derived from an EMBL/GenBank/DDBJ whole genome shotgun (WGS) entry which is preliminary data.</text>
</comment>
<gene>
    <name evidence="1" type="ORF">APZ42_031333</name>
</gene>
<dbReference type="EMBL" id="LRGB01002922">
    <property type="protein sequence ID" value="KZS05470.1"/>
    <property type="molecule type" value="Genomic_DNA"/>
</dbReference>
<evidence type="ECO:0000313" key="1">
    <source>
        <dbReference type="EMBL" id="KZS05470.1"/>
    </source>
</evidence>
<dbReference type="Proteomes" id="UP000076858">
    <property type="component" value="Unassembled WGS sequence"/>
</dbReference>
<dbReference type="AlphaFoldDB" id="A0A164MXS9"/>
<sequence length="251" mass="28666">MEPGEGFRLVDDNQKHIVPGLSVPFDGGFLQRSEEVGTSLLLVCGYVVTVSPEDLKGRCVARPIEVRETNEMLRSKKRKKLNQTYRNKVILDEEVEFKNVQYICPHFGTHTSRAKKGLRLNQHVMANDSPVQIRFTYDPDVKKFVITQLELVHQNHPVSEEHPQTYARKKHLAPEAKCHFNFAKKTLAAGAQPTKVRKLLLDKFGSHLISKDIINLKHTLTGKSDEDWKDVVEILSNLKNDENNVIKVLHD</sequence>
<organism evidence="1 2">
    <name type="scientific">Daphnia magna</name>
    <dbReference type="NCBI Taxonomy" id="35525"/>
    <lineage>
        <taxon>Eukaryota</taxon>
        <taxon>Metazoa</taxon>
        <taxon>Ecdysozoa</taxon>
        <taxon>Arthropoda</taxon>
        <taxon>Crustacea</taxon>
        <taxon>Branchiopoda</taxon>
        <taxon>Diplostraca</taxon>
        <taxon>Cladocera</taxon>
        <taxon>Anomopoda</taxon>
        <taxon>Daphniidae</taxon>
        <taxon>Daphnia</taxon>
    </lineage>
</organism>
<protein>
    <submittedName>
        <fullName evidence="1">Uncharacterized protein</fullName>
    </submittedName>
</protein>
<evidence type="ECO:0000313" key="2">
    <source>
        <dbReference type="Proteomes" id="UP000076858"/>
    </source>
</evidence>
<dbReference type="PANTHER" id="PTHR31569">
    <property type="entry name" value="SWIM-TYPE DOMAIN-CONTAINING PROTEIN"/>
    <property type="match status" value="1"/>
</dbReference>
<keyword evidence="2" id="KW-1185">Reference proteome</keyword>
<name>A0A164MXS9_9CRUS</name>
<dbReference type="PANTHER" id="PTHR31569:SF4">
    <property type="entry name" value="SWIM-TYPE DOMAIN-CONTAINING PROTEIN"/>
    <property type="match status" value="1"/>
</dbReference>
<feature type="non-terminal residue" evidence="1">
    <location>
        <position position="251"/>
    </location>
</feature>